<evidence type="ECO:0000313" key="10">
    <source>
        <dbReference type="Proteomes" id="UP001194696"/>
    </source>
</evidence>
<keyword evidence="4" id="KW-0378">Hydrolase</keyword>
<accession>A0ABQ7KFM8</accession>
<reference evidence="9 10" key="1">
    <citation type="journal article" date="2020" name="Fungal Divers.">
        <title>Resolving the Mortierellaceae phylogeny through synthesis of multi-gene phylogenetics and phylogenomics.</title>
        <authorList>
            <person name="Vandepol N."/>
            <person name="Liber J."/>
            <person name="Desiro A."/>
            <person name="Na H."/>
            <person name="Kennedy M."/>
            <person name="Barry K."/>
            <person name="Grigoriev I.V."/>
            <person name="Miller A.N."/>
            <person name="O'Donnell K."/>
            <person name="Stajich J.E."/>
            <person name="Bonito G."/>
        </authorList>
    </citation>
    <scope>NUCLEOTIDE SEQUENCE [LARGE SCALE GENOMIC DNA]</scope>
    <source>
        <strain evidence="9 10">AD045</strain>
    </source>
</reference>
<evidence type="ECO:0000256" key="2">
    <source>
        <dbReference type="ARBA" id="ARBA00022723"/>
    </source>
</evidence>
<feature type="compositionally biased region" description="Pro residues" evidence="6">
    <location>
        <begin position="74"/>
        <end position="84"/>
    </location>
</feature>
<dbReference type="EMBL" id="JAAAIM010000045">
    <property type="protein sequence ID" value="KAG0296879.1"/>
    <property type="molecule type" value="Genomic_DNA"/>
</dbReference>
<evidence type="ECO:0000256" key="5">
    <source>
        <dbReference type="ARBA" id="ARBA00023277"/>
    </source>
</evidence>
<comment type="caution">
    <text evidence="9">The sequence shown here is derived from an EMBL/GenBank/DDBJ whole genome shotgun (WGS) entry which is preliminary data.</text>
</comment>
<dbReference type="Pfam" id="PF01522">
    <property type="entry name" value="Polysacc_deac_1"/>
    <property type="match status" value="1"/>
</dbReference>
<feature type="domain" description="NodB homology" evidence="8">
    <location>
        <begin position="122"/>
        <end position="329"/>
    </location>
</feature>
<evidence type="ECO:0000256" key="4">
    <source>
        <dbReference type="ARBA" id="ARBA00022801"/>
    </source>
</evidence>
<proteinExistence type="predicted"/>
<sequence length="360" mass="38413">MSLEKKKGMQTKNKVLISIIALVVIAGAAVGVYFGIRSHNNANGISGNATGSNAPGTTATPPIGTTASARPSGAPTPTPVPPPLHNGTMVNGTLLPYYTLTGPAPAPATAAGRVYTNCVVPGTYSISYDDGPSTYTNQLLDILDREQIKATFFVNGNNNGCIYDPAVRAAIRRAYQSGHQIASHTWSHVALTSQTPAQITTQMRRVEQALLELIGVVPRYMRPPYGDGTFAPGSANDVKVQTTLTGLGYVIATWDIATGDADIDDNLNPHKLSDAELARLEQANVTNVVNAHPKGANHMQLMHDTYERTVTQLTPWSITYIKGLNYKLVTVAECLGDTDPRNWYQTFQAPAANPPTACTP</sequence>
<evidence type="ECO:0000259" key="8">
    <source>
        <dbReference type="PROSITE" id="PS51677"/>
    </source>
</evidence>
<evidence type="ECO:0000256" key="3">
    <source>
        <dbReference type="ARBA" id="ARBA00022729"/>
    </source>
</evidence>
<keyword evidence="10" id="KW-1185">Reference proteome</keyword>
<name>A0ABQ7KFM8_9FUNG</name>
<dbReference type="Proteomes" id="UP001194696">
    <property type="component" value="Unassembled WGS sequence"/>
</dbReference>
<dbReference type="SUPFAM" id="SSF88713">
    <property type="entry name" value="Glycoside hydrolase/deacetylase"/>
    <property type="match status" value="1"/>
</dbReference>
<dbReference type="Gene3D" id="3.20.20.370">
    <property type="entry name" value="Glycoside hydrolase/deacetylase"/>
    <property type="match status" value="1"/>
</dbReference>
<feature type="compositionally biased region" description="Low complexity" evidence="6">
    <location>
        <begin position="54"/>
        <end position="67"/>
    </location>
</feature>
<dbReference type="CDD" id="cd10951">
    <property type="entry name" value="CE4_ClCDA_like"/>
    <property type="match status" value="1"/>
</dbReference>
<evidence type="ECO:0000256" key="6">
    <source>
        <dbReference type="SAM" id="MobiDB-lite"/>
    </source>
</evidence>
<keyword evidence="7" id="KW-0812">Transmembrane</keyword>
<keyword evidence="7" id="KW-1133">Transmembrane helix</keyword>
<evidence type="ECO:0000256" key="1">
    <source>
        <dbReference type="ARBA" id="ARBA00001941"/>
    </source>
</evidence>
<keyword evidence="7" id="KW-0472">Membrane</keyword>
<feature type="transmembrane region" description="Helical" evidence="7">
    <location>
        <begin position="15"/>
        <end position="36"/>
    </location>
</feature>
<feature type="region of interest" description="Disordered" evidence="6">
    <location>
        <begin position="47"/>
        <end position="84"/>
    </location>
</feature>
<gene>
    <name evidence="9" type="primary">D25_3</name>
    <name evidence="9" type="ORF">BGZ96_008234</name>
</gene>
<keyword evidence="5" id="KW-0119">Carbohydrate metabolism</keyword>
<evidence type="ECO:0000313" key="9">
    <source>
        <dbReference type="EMBL" id="KAG0296879.1"/>
    </source>
</evidence>
<dbReference type="PANTHER" id="PTHR46471">
    <property type="entry name" value="CHITIN DEACETYLASE"/>
    <property type="match status" value="1"/>
</dbReference>
<comment type="cofactor">
    <cofactor evidence="1">
        <name>Co(2+)</name>
        <dbReference type="ChEBI" id="CHEBI:48828"/>
    </cofactor>
</comment>
<keyword evidence="2" id="KW-0479">Metal-binding</keyword>
<keyword evidence="3" id="KW-0732">Signal</keyword>
<dbReference type="PANTHER" id="PTHR46471:SF9">
    <property type="entry name" value="CHITIN DEACETYLASE"/>
    <property type="match status" value="1"/>
</dbReference>
<dbReference type="PROSITE" id="PS51677">
    <property type="entry name" value="NODB"/>
    <property type="match status" value="1"/>
</dbReference>
<protein>
    <submittedName>
        <fullName evidence="9">Carbohydrate esterase 4 protein</fullName>
    </submittedName>
</protein>
<dbReference type="InterPro" id="IPR011330">
    <property type="entry name" value="Glyco_hydro/deAcase_b/a-brl"/>
</dbReference>
<organism evidence="9 10">
    <name type="scientific">Linnemannia gamsii</name>
    <dbReference type="NCBI Taxonomy" id="64522"/>
    <lineage>
        <taxon>Eukaryota</taxon>
        <taxon>Fungi</taxon>
        <taxon>Fungi incertae sedis</taxon>
        <taxon>Mucoromycota</taxon>
        <taxon>Mortierellomycotina</taxon>
        <taxon>Mortierellomycetes</taxon>
        <taxon>Mortierellales</taxon>
        <taxon>Mortierellaceae</taxon>
        <taxon>Linnemannia</taxon>
    </lineage>
</organism>
<evidence type="ECO:0000256" key="7">
    <source>
        <dbReference type="SAM" id="Phobius"/>
    </source>
</evidence>
<dbReference type="InterPro" id="IPR002509">
    <property type="entry name" value="NODB_dom"/>
</dbReference>